<keyword evidence="4" id="KW-0378">Hydrolase</keyword>
<dbReference type="GO" id="GO:0004563">
    <property type="term" value="F:beta-N-acetylhexosaminidase activity"/>
    <property type="evidence" value="ECO:0007669"/>
    <property type="project" value="UniProtKB-EC"/>
</dbReference>
<gene>
    <name evidence="8" type="ORF">M5K25_010952</name>
</gene>
<comment type="similarity">
    <text evidence="2">Belongs to the glycosyl hydrolase 20 family.</text>
</comment>
<keyword evidence="9" id="KW-1185">Reference proteome</keyword>
<dbReference type="Gene3D" id="3.20.20.80">
    <property type="entry name" value="Glycosidases"/>
    <property type="match status" value="1"/>
</dbReference>
<dbReference type="Proteomes" id="UP001552299">
    <property type="component" value="Unassembled WGS sequence"/>
</dbReference>
<evidence type="ECO:0000259" key="7">
    <source>
        <dbReference type="Pfam" id="PF00728"/>
    </source>
</evidence>
<organism evidence="8 9">
    <name type="scientific">Dendrobium thyrsiflorum</name>
    <name type="common">Pinecone-like raceme dendrobium</name>
    <name type="synonym">Orchid</name>
    <dbReference type="NCBI Taxonomy" id="117978"/>
    <lineage>
        <taxon>Eukaryota</taxon>
        <taxon>Viridiplantae</taxon>
        <taxon>Streptophyta</taxon>
        <taxon>Embryophyta</taxon>
        <taxon>Tracheophyta</taxon>
        <taxon>Spermatophyta</taxon>
        <taxon>Magnoliopsida</taxon>
        <taxon>Liliopsida</taxon>
        <taxon>Asparagales</taxon>
        <taxon>Orchidaceae</taxon>
        <taxon>Epidendroideae</taxon>
        <taxon>Malaxideae</taxon>
        <taxon>Dendrobiinae</taxon>
        <taxon>Dendrobium</taxon>
    </lineage>
</organism>
<name>A0ABD0V267_DENTH</name>
<evidence type="ECO:0000313" key="8">
    <source>
        <dbReference type="EMBL" id="KAL0918905.1"/>
    </source>
</evidence>
<evidence type="ECO:0000256" key="1">
    <source>
        <dbReference type="ARBA" id="ARBA00001231"/>
    </source>
</evidence>
<dbReference type="SUPFAM" id="SSF51445">
    <property type="entry name" value="(Trans)glycosidases"/>
    <property type="match status" value="1"/>
</dbReference>
<dbReference type="InterPro" id="IPR015883">
    <property type="entry name" value="Glyco_hydro_20_cat"/>
</dbReference>
<dbReference type="InterPro" id="IPR017853">
    <property type="entry name" value="GH"/>
</dbReference>
<evidence type="ECO:0000256" key="3">
    <source>
        <dbReference type="ARBA" id="ARBA00012663"/>
    </source>
</evidence>
<dbReference type="EC" id="3.2.1.52" evidence="3"/>
<dbReference type="SUPFAM" id="SSF55545">
    <property type="entry name" value="beta-N-acetylhexosaminidase-like domain"/>
    <property type="match status" value="1"/>
</dbReference>
<comment type="caution">
    <text evidence="8">The sequence shown here is derived from an EMBL/GenBank/DDBJ whole genome shotgun (WGS) entry which is preliminary data.</text>
</comment>
<feature type="active site" description="Proton donor" evidence="5">
    <location>
        <position position="166"/>
    </location>
</feature>
<dbReference type="Pfam" id="PF00728">
    <property type="entry name" value="Glyco_hydro_20"/>
    <property type="match status" value="1"/>
</dbReference>
<evidence type="ECO:0000313" key="9">
    <source>
        <dbReference type="Proteomes" id="UP001552299"/>
    </source>
</evidence>
<evidence type="ECO:0000256" key="4">
    <source>
        <dbReference type="ARBA" id="ARBA00022801"/>
    </source>
</evidence>
<dbReference type="PANTHER" id="PTHR22600:SF21">
    <property type="entry name" value="BETA-HEXOSAMINIDASE A"/>
    <property type="match status" value="1"/>
</dbReference>
<evidence type="ECO:0000256" key="5">
    <source>
        <dbReference type="PIRSR" id="PIRSR625705-1"/>
    </source>
</evidence>
<evidence type="ECO:0000256" key="2">
    <source>
        <dbReference type="ARBA" id="ARBA00006285"/>
    </source>
</evidence>
<feature type="domain" description="Glycoside hydrolase family 20 catalytic" evidence="7">
    <location>
        <begin position="57"/>
        <end position="170"/>
    </location>
</feature>
<dbReference type="PRINTS" id="PR00738">
    <property type="entry name" value="GLHYDRLASE20"/>
</dbReference>
<protein>
    <recommendedName>
        <fullName evidence="3">beta-N-acetylhexosaminidase</fullName>
        <ecNumber evidence="3">3.2.1.52</ecNumber>
    </recommendedName>
</protein>
<dbReference type="PANTHER" id="PTHR22600">
    <property type="entry name" value="BETA-HEXOSAMINIDASE"/>
    <property type="match status" value="1"/>
</dbReference>
<proteinExistence type="inferred from homology"/>
<reference evidence="8 9" key="1">
    <citation type="journal article" date="2024" name="Plant Biotechnol. J.">
        <title>Dendrobium thyrsiflorum genome and its molecular insights into genes involved in important horticultural traits.</title>
        <authorList>
            <person name="Chen B."/>
            <person name="Wang J.Y."/>
            <person name="Zheng P.J."/>
            <person name="Li K.L."/>
            <person name="Liang Y.M."/>
            <person name="Chen X.F."/>
            <person name="Zhang C."/>
            <person name="Zhao X."/>
            <person name="He X."/>
            <person name="Zhang G.Q."/>
            <person name="Liu Z.J."/>
            <person name="Xu Q."/>
        </authorList>
    </citation>
    <scope>NUCLEOTIDE SEQUENCE [LARGE SCALE GENOMIC DNA]</scope>
    <source>
        <strain evidence="8">GZMU011</strain>
    </source>
</reference>
<dbReference type="AlphaFoldDB" id="A0ABD0V267"/>
<accession>A0ABD0V267</accession>
<evidence type="ECO:0000256" key="6">
    <source>
        <dbReference type="SAM" id="MobiDB-lite"/>
    </source>
</evidence>
<dbReference type="InterPro" id="IPR029018">
    <property type="entry name" value="Hex-like_dom2"/>
</dbReference>
<dbReference type="Gene3D" id="3.30.379.10">
    <property type="entry name" value="Chitobiase/beta-hexosaminidase domain 2-like"/>
    <property type="match status" value="1"/>
</dbReference>
<comment type="catalytic activity">
    <reaction evidence="1">
        <text>Hydrolysis of terminal non-reducing N-acetyl-D-hexosamine residues in N-acetyl-beta-D-hexosaminides.</text>
        <dbReference type="EC" id="3.2.1.52"/>
    </reaction>
</comment>
<sequence length="236" mass="27064">MAVQTSVVIAQTVYGALHALETFSQLCYFNFTSKIIELHSAPWKIIDQPRFPYRGLLIDRESFPLEMSSYPNLWNGAYSYSERYTTADALEIVLYAQRRGINVLAEIDVPGHARSWGLGYPSLWPSFNCREPLDVSNEFTFQVLDGILSDFSKVFKFKFVHLGGDEVNTNLSIDRLRDLRAYERANSSLEGRRWLPTQPASSRHVKHAQHAKHGKSKQSRRNGDKEKRGKGNPRWV</sequence>
<dbReference type="InterPro" id="IPR025705">
    <property type="entry name" value="Beta_hexosaminidase_sua/sub"/>
</dbReference>
<dbReference type="EMBL" id="JANQDX010000009">
    <property type="protein sequence ID" value="KAL0918905.1"/>
    <property type="molecule type" value="Genomic_DNA"/>
</dbReference>
<feature type="compositionally biased region" description="Basic residues" evidence="6">
    <location>
        <begin position="203"/>
        <end position="220"/>
    </location>
</feature>
<feature type="region of interest" description="Disordered" evidence="6">
    <location>
        <begin position="192"/>
        <end position="236"/>
    </location>
</feature>